<feature type="region of interest" description="Disordered" evidence="1">
    <location>
        <begin position="1"/>
        <end position="31"/>
    </location>
</feature>
<dbReference type="AlphaFoldDB" id="D3PXY4"/>
<accession>D3PXY4</accession>
<evidence type="ECO:0000313" key="3">
    <source>
        <dbReference type="Proteomes" id="UP000000844"/>
    </source>
</evidence>
<feature type="compositionally biased region" description="Gly residues" evidence="1">
    <location>
        <begin position="22"/>
        <end position="31"/>
    </location>
</feature>
<evidence type="ECO:0000313" key="2">
    <source>
        <dbReference type="EMBL" id="ADD45313.1"/>
    </source>
</evidence>
<protein>
    <submittedName>
        <fullName evidence="2">Uncharacterized protein</fullName>
    </submittedName>
</protein>
<dbReference type="HOGENOM" id="CLU_966143_0_0_11"/>
<sequence>MARGPFQWRLTSGAGRRDAGGHHTGFGGPGDRLGWVAPSAVPPSSGYIAGCGGGRVADDARAANTSSAAPTALTSPTTVSVTEIVLSPVMATRDRTPSPVSRESTNPPVRLVGVPGADVSRREPKPHNGSGGSGVCGSGLTGRQRGATPATRSMSAHARARPNSVSRSRGQSPQREPPASRSTIAARPSSRATSKPKQRPRGQGWQREPPARRSTTAARPSSRAVSPSTRSRGRRRQLAAGASRATARPLPAPVARRRGREPPPGPAGSRLRAAAACRAGAVTLRRDI</sequence>
<evidence type="ECO:0000256" key="1">
    <source>
        <dbReference type="SAM" id="MobiDB-lite"/>
    </source>
</evidence>
<gene>
    <name evidence="2" type="ordered locus">Snas_5683</name>
</gene>
<feature type="compositionally biased region" description="Gly residues" evidence="1">
    <location>
        <begin position="129"/>
        <end position="140"/>
    </location>
</feature>
<feature type="region of interest" description="Disordered" evidence="1">
    <location>
        <begin position="86"/>
        <end position="274"/>
    </location>
</feature>
<proteinExistence type="predicted"/>
<feature type="compositionally biased region" description="Polar residues" evidence="1">
    <location>
        <begin position="163"/>
        <end position="174"/>
    </location>
</feature>
<keyword evidence="3" id="KW-1185">Reference proteome</keyword>
<feature type="compositionally biased region" description="Low complexity" evidence="1">
    <location>
        <begin position="212"/>
        <end position="230"/>
    </location>
</feature>
<reference evidence="2 3" key="1">
    <citation type="journal article" date="2009" name="Stand. Genomic Sci.">
        <title>Complete genome sequence of Stackebrandtia nassauensis type strain (LLR-40K-21).</title>
        <authorList>
            <person name="Munk C."/>
            <person name="Lapidus A."/>
            <person name="Copeland A."/>
            <person name="Jando M."/>
            <person name="Mayilraj S."/>
            <person name="Glavina Del Rio T."/>
            <person name="Nolan M."/>
            <person name="Chen F."/>
            <person name="Lucas S."/>
            <person name="Tice H."/>
            <person name="Cheng J.F."/>
            <person name="Han C."/>
            <person name="Detter J.C."/>
            <person name="Bruce D."/>
            <person name="Goodwin L."/>
            <person name="Chain P."/>
            <person name="Pitluck S."/>
            <person name="Goker M."/>
            <person name="Ovchinikova G."/>
            <person name="Pati A."/>
            <person name="Ivanova N."/>
            <person name="Mavromatis K."/>
            <person name="Chen A."/>
            <person name="Palaniappan K."/>
            <person name="Land M."/>
            <person name="Hauser L."/>
            <person name="Chang Y.J."/>
            <person name="Jeffries C.D."/>
            <person name="Bristow J."/>
            <person name="Eisen J.A."/>
            <person name="Markowitz V."/>
            <person name="Hugenholtz P."/>
            <person name="Kyrpides N.C."/>
            <person name="Klenk H.P."/>
        </authorList>
    </citation>
    <scope>NUCLEOTIDE SEQUENCE [LARGE SCALE GENOMIC DNA]</scope>
    <source>
        <strain evidence="3">DSM 44728 / CIP 108903 / NRRL B-16338 / NBRC 102104 / LLR-40K-21</strain>
    </source>
</reference>
<dbReference type="EMBL" id="CP001778">
    <property type="protein sequence ID" value="ADD45313.1"/>
    <property type="molecule type" value="Genomic_DNA"/>
</dbReference>
<name>D3PXY4_STANL</name>
<organism evidence="2 3">
    <name type="scientific">Stackebrandtia nassauensis (strain DSM 44728 / CIP 108903 / NRRL B-16338 / NBRC 102104 / LLR-40K-21)</name>
    <dbReference type="NCBI Taxonomy" id="446470"/>
    <lineage>
        <taxon>Bacteria</taxon>
        <taxon>Bacillati</taxon>
        <taxon>Actinomycetota</taxon>
        <taxon>Actinomycetes</taxon>
        <taxon>Glycomycetales</taxon>
        <taxon>Glycomycetaceae</taxon>
        <taxon>Stackebrandtia</taxon>
    </lineage>
</organism>
<feature type="compositionally biased region" description="Polar residues" evidence="1">
    <location>
        <begin position="98"/>
        <end position="107"/>
    </location>
</feature>
<dbReference type="KEGG" id="sna:Snas_5683"/>
<dbReference type="Proteomes" id="UP000000844">
    <property type="component" value="Chromosome"/>
</dbReference>